<evidence type="ECO:0000256" key="2">
    <source>
        <dbReference type="SAM" id="Phobius"/>
    </source>
</evidence>
<evidence type="ECO:0000313" key="3">
    <source>
        <dbReference type="EMBL" id="GAA3993844.1"/>
    </source>
</evidence>
<feature type="transmembrane region" description="Helical" evidence="2">
    <location>
        <begin position="25"/>
        <end position="41"/>
    </location>
</feature>
<comment type="caution">
    <text evidence="3">The sequence shown here is derived from an EMBL/GenBank/DDBJ whole genome shotgun (WGS) entry which is preliminary data.</text>
</comment>
<feature type="compositionally biased region" description="Low complexity" evidence="1">
    <location>
        <begin position="145"/>
        <end position="156"/>
    </location>
</feature>
<evidence type="ECO:0000313" key="4">
    <source>
        <dbReference type="Proteomes" id="UP001501747"/>
    </source>
</evidence>
<feature type="region of interest" description="Disordered" evidence="1">
    <location>
        <begin position="115"/>
        <end position="199"/>
    </location>
</feature>
<protein>
    <submittedName>
        <fullName evidence="3">Uncharacterized protein</fullName>
    </submittedName>
</protein>
<proteinExistence type="predicted"/>
<organism evidence="3 4">
    <name type="scientific">Allokutzneria multivorans</name>
    <dbReference type="NCBI Taxonomy" id="1142134"/>
    <lineage>
        <taxon>Bacteria</taxon>
        <taxon>Bacillati</taxon>
        <taxon>Actinomycetota</taxon>
        <taxon>Actinomycetes</taxon>
        <taxon>Pseudonocardiales</taxon>
        <taxon>Pseudonocardiaceae</taxon>
        <taxon>Allokutzneria</taxon>
    </lineage>
</organism>
<keyword evidence="2" id="KW-1133">Transmembrane helix</keyword>
<name>A0ABP7R7V6_9PSEU</name>
<keyword evidence="2" id="KW-0472">Membrane</keyword>
<reference evidence="4" key="1">
    <citation type="journal article" date="2019" name="Int. J. Syst. Evol. Microbiol.">
        <title>The Global Catalogue of Microorganisms (GCM) 10K type strain sequencing project: providing services to taxonomists for standard genome sequencing and annotation.</title>
        <authorList>
            <consortium name="The Broad Institute Genomics Platform"/>
            <consortium name="The Broad Institute Genome Sequencing Center for Infectious Disease"/>
            <person name="Wu L."/>
            <person name="Ma J."/>
        </authorList>
    </citation>
    <scope>NUCLEOTIDE SEQUENCE [LARGE SCALE GENOMIC DNA]</scope>
    <source>
        <strain evidence="4">JCM 17342</strain>
    </source>
</reference>
<feature type="transmembrane region" description="Helical" evidence="2">
    <location>
        <begin position="88"/>
        <end position="109"/>
    </location>
</feature>
<feature type="compositionally biased region" description="Low complexity" evidence="1">
    <location>
        <begin position="165"/>
        <end position="199"/>
    </location>
</feature>
<dbReference type="EMBL" id="BAABAL010000005">
    <property type="protein sequence ID" value="GAA3993844.1"/>
    <property type="molecule type" value="Genomic_DNA"/>
</dbReference>
<keyword evidence="4" id="KW-1185">Reference proteome</keyword>
<accession>A0ABP7R7V6</accession>
<sequence length="199" mass="20654">MVAGALAAVTAAVLGAQLGVAGTVIGAALASVVSTIGGALYEHSLVRSRTAVRDKINTGRVEERLDAPTEVIARPGTERKPWWTRRRWWVVGATSGLAFALAMVLVTGIELIGGQPLSGNGNGSTVGTIFQGGNGKHRDERQEEQPPITTTEQPRPTTTPPPTTTTPATTTAPPTTTTPPQVTTTSRPPTTSQEPQTSG</sequence>
<gene>
    <name evidence="3" type="ORF">GCM10022247_11680</name>
</gene>
<dbReference type="Proteomes" id="UP001501747">
    <property type="component" value="Unassembled WGS sequence"/>
</dbReference>
<evidence type="ECO:0000256" key="1">
    <source>
        <dbReference type="SAM" id="MobiDB-lite"/>
    </source>
</evidence>
<feature type="compositionally biased region" description="Gly residues" evidence="1">
    <location>
        <begin position="120"/>
        <end position="134"/>
    </location>
</feature>
<keyword evidence="2" id="KW-0812">Transmembrane</keyword>